<dbReference type="RefSeq" id="WP_130287578.1">
    <property type="nucleotide sequence ID" value="NZ_SGXE01000005.1"/>
</dbReference>
<organism evidence="2 3">
    <name type="scientific">Aquimarina brevivitae</name>
    <dbReference type="NCBI Taxonomy" id="323412"/>
    <lineage>
        <taxon>Bacteria</taxon>
        <taxon>Pseudomonadati</taxon>
        <taxon>Bacteroidota</taxon>
        <taxon>Flavobacteriia</taxon>
        <taxon>Flavobacteriales</taxon>
        <taxon>Flavobacteriaceae</taxon>
        <taxon>Aquimarina</taxon>
    </lineage>
</organism>
<dbReference type="OrthoDB" id="1466882at2"/>
<evidence type="ECO:0000313" key="3">
    <source>
        <dbReference type="Proteomes" id="UP000292262"/>
    </source>
</evidence>
<reference evidence="2 3" key="1">
    <citation type="submission" date="2019-02" db="EMBL/GenBank/DDBJ databases">
        <title>Genomic Encyclopedia of Type Strains, Phase IV (KMG-IV): sequencing the most valuable type-strain genomes for metagenomic binning, comparative biology and taxonomic classification.</title>
        <authorList>
            <person name="Goeker M."/>
        </authorList>
    </citation>
    <scope>NUCLEOTIDE SEQUENCE [LARGE SCALE GENOMIC DNA]</scope>
    <source>
        <strain evidence="2 3">DSM 17196</strain>
    </source>
</reference>
<feature type="signal peptide" evidence="1">
    <location>
        <begin position="1"/>
        <end position="19"/>
    </location>
</feature>
<name>A0A4V2F586_9FLAO</name>
<accession>A0A4V2F586</accession>
<protein>
    <recommendedName>
        <fullName evidence="4">Carboxypeptidase-like protein</fullName>
    </recommendedName>
</protein>
<evidence type="ECO:0000313" key="2">
    <source>
        <dbReference type="EMBL" id="RZS91949.1"/>
    </source>
</evidence>
<feature type="chain" id="PRO_5020433784" description="Carboxypeptidase-like protein" evidence="1">
    <location>
        <begin position="20"/>
        <end position="254"/>
    </location>
</feature>
<evidence type="ECO:0008006" key="4">
    <source>
        <dbReference type="Google" id="ProtNLM"/>
    </source>
</evidence>
<evidence type="ECO:0000256" key="1">
    <source>
        <dbReference type="SAM" id="SignalP"/>
    </source>
</evidence>
<gene>
    <name evidence="2" type="ORF">EV197_3053</name>
</gene>
<proteinExistence type="predicted"/>
<keyword evidence="1" id="KW-0732">Signal</keyword>
<sequence length="254" mass="28452">MQKILITVAALMITTCCTAQSDFFEGLIIADSLQGYAINIVNYTKKVGVTNNDEGRFKIVAGISDTIVFSSVQYEVKTLVVNANHLNHSQEILLDPIVEQLPVVNISSTTLSGVIANDVKIVEIKPFVNNRTLGLPFRDIEQPTPEERRLYTAASSNGALSVDFIINTISGKIKKLKKHKAISRYEKTIEKGRTSFATQFFIEELGIPEELIADFIYYSSEDQEFEKLLQPAATLDLLLFFEEKALAYKKHKQL</sequence>
<dbReference type="AlphaFoldDB" id="A0A4V2F586"/>
<comment type="caution">
    <text evidence="2">The sequence shown here is derived from an EMBL/GenBank/DDBJ whole genome shotgun (WGS) entry which is preliminary data.</text>
</comment>
<keyword evidence="3" id="KW-1185">Reference proteome</keyword>
<dbReference type="EMBL" id="SGXE01000005">
    <property type="protein sequence ID" value="RZS91949.1"/>
    <property type="molecule type" value="Genomic_DNA"/>
</dbReference>
<dbReference type="Proteomes" id="UP000292262">
    <property type="component" value="Unassembled WGS sequence"/>
</dbReference>